<dbReference type="GO" id="GO:0003676">
    <property type="term" value="F:nucleic acid binding"/>
    <property type="evidence" value="ECO:0007669"/>
    <property type="project" value="InterPro"/>
</dbReference>
<accession>A0AA35TU04</accession>
<dbReference type="InterPro" id="IPR050358">
    <property type="entry name" value="RSE1/DDB1/CFT1"/>
</dbReference>
<dbReference type="AlphaFoldDB" id="A0AA35TU04"/>
<organism evidence="2 3">
    <name type="scientific">Geodia barretti</name>
    <name type="common">Barrett's horny sponge</name>
    <dbReference type="NCBI Taxonomy" id="519541"/>
    <lineage>
        <taxon>Eukaryota</taxon>
        <taxon>Metazoa</taxon>
        <taxon>Porifera</taxon>
        <taxon>Demospongiae</taxon>
        <taxon>Heteroscleromorpha</taxon>
        <taxon>Tetractinellida</taxon>
        <taxon>Astrophorina</taxon>
        <taxon>Geodiidae</taxon>
        <taxon>Geodia</taxon>
    </lineage>
</organism>
<dbReference type="InterPro" id="IPR004871">
    <property type="entry name" value="RSE1/DDB1/CPSF1_C"/>
</dbReference>
<evidence type="ECO:0000259" key="1">
    <source>
        <dbReference type="Pfam" id="PF03178"/>
    </source>
</evidence>
<protein>
    <submittedName>
        <fullName evidence="2">DNA damage-binding protein 1</fullName>
    </submittedName>
</protein>
<name>A0AA35TU04_GEOBA</name>
<sequence>MEHPGASPSPIQGKPIIYGSVHGAVGLVVQLDMSTFSVLAKLQESMAAVIKSVGNIEHEVYRCFSMEHTAATKTKSAEGFIDGDLVEHFLDLPQEKMEQIIKGIKKNDAHGMEVDVTVEDLVKLIEDLSRIH</sequence>
<evidence type="ECO:0000313" key="3">
    <source>
        <dbReference type="Proteomes" id="UP001174909"/>
    </source>
</evidence>
<proteinExistence type="predicted"/>
<dbReference type="Gene3D" id="1.10.150.910">
    <property type="match status" value="1"/>
</dbReference>
<evidence type="ECO:0000313" key="2">
    <source>
        <dbReference type="EMBL" id="CAI8053749.1"/>
    </source>
</evidence>
<keyword evidence="3" id="KW-1185">Reference proteome</keyword>
<comment type="caution">
    <text evidence="2">The sequence shown here is derived from an EMBL/GenBank/DDBJ whole genome shotgun (WGS) entry which is preliminary data.</text>
</comment>
<reference evidence="2" key="1">
    <citation type="submission" date="2023-03" db="EMBL/GenBank/DDBJ databases">
        <authorList>
            <person name="Steffen K."/>
            <person name="Cardenas P."/>
        </authorList>
    </citation>
    <scope>NUCLEOTIDE SEQUENCE</scope>
</reference>
<feature type="domain" description="RSE1/DDB1/CPSF1 C-terminal" evidence="1">
    <location>
        <begin position="14"/>
        <end position="91"/>
    </location>
</feature>
<dbReference type="EMBL" id="CASHTH010004120">
    <property type="protein sequence ID" value="CAI8053749.1"/>
    <property type="molecule type" value="Genomic_DNA"/>
</dbReference>
<gene>
    <name evidence="2" type="ORF">GBAR_LOCUS29369</name>
</gene>
<dbReference type="PANTHER" id="PTHR10644">
    <property type="entry name" value="DNA REPAIR/RNA PROCESSING CPSF FAMILY"/>
    <property type="match status" value="1"/>
</dbReference>
<dbReference type="Pfam" id="PF03178">
    <property type="entry name" value="CPSF_A"/>
    <property type="match status" value="1"/>
</dbReference>
<dbReference type="Proteomes" id="UP001174909">
    <property type="component" value="Unassembled WGS sequence"/>
</dbReference>
<dbReference type="GO" id="GO:0005634">
    <property type="term" value="C:nucleus"/>
    <property type="evidence" value="ECO:0007669"/>
    <property type="project" value="InterPro"/>
</dbReference>